<evidence type="ECO:0000313" key="4">
    <source>
        <dbReference type="Proteomes" id="UP000318538"/>
    </source>
</evidence>
<reference evidence="3 4" key="1">
    <citation type="submission" date="2019-02" db="EMBL/GenBank/DDBJ databases">
        <title>Deep-cultivation of Planctomycetes and their phenomic and genomic characterization uncovers novel biology.</title>
        <authorList>
            <person name="Wiegand S."/>
            <person name="Jogler M."/>
            <person name="Boedeker C."/>
            <person name="Pinto D."/>
            <person name="Vollmers J."/>
            <person name="Rivas-Marin E."/>
            <person name="Kohn T."/>
            <person name="Peeters S.H."/>
            <person name="Heuer A."/>
            <person name="Rast P."/>
            <person name="Oberbeckmann S."/>
            <person name="Bunk B."/>
            <person name="Jeske O."/>
            <person name="Meyerdierks A."/>
            <person name="Storesund J.E."/>
            <person name="Kallscheuer N."/>
            <person name="Luecker S."/>
            <person name="Lage O.M."/>
            <person name="Pohl T."/>
            <person name="Merkel B.J."/>
            <person name="Hornburger P."/>
            <person name="Mueller R.-W."/>
            <person name="Bruemmer F."/>
            <person name="Labrenz M."/>
            <person name="Spormann A.M."/>
            <person name="Op den Camp H."/>
            <person name="Overmann J."/>
            <person name="Amann R."/>
            <person name="Jetten M.S.M."/>
            <person name="Mascher T."/>
            <person name="Medema M.H."/>
            <person name="Devos D.P."/>
            <person name="Kaster A.-K."/>
            <person name="Ovreas L."/>
            <person name="Rohde M."/>
            <person name="Galperin M.Y."/>
            <person name="Jogler C."/>
        </authorList>
    </citation>
    <scope>NUCLEOTIDE SEQUENCE [LARGE SCALE GENOMIC DNA]</scope>
    <source>
        <strain evidence="3 4">K22_7</strain>
    </source>
</reference>
<feature type="compositionally biased region" description="Polar residues" evidence="1">
    <location>
        <begin position="182"/>
        <end position="193"/>
    </location>
</feature>
<keyword evidence="2" id="KW-0472">Membrane</keyword>
<keyword evidence="2" id="KW-1133">Transmembrane helix</keyword>
<gene>
    <name evidence="3" type="ORF">K227x_22750</name>
</gene>
<accession>A0A517N9T5</accession>
<name>A0A517N9T5_9BACT</name>
<protein>
    <submittedName>
        <fullName evidence="3">Uncharacterized protein</fullName>
    </submittedName>
</protein>
<feature type="transmembrane region" description="Helical" evidence="2">
    <location>
        <begin position="114"/>
        <end position="141"/>
    </location>
</feature>
<dbReference type="EMBL" id="CP036525">
    <property type="protein sequence ID" value="QDT03890.1"/>
    <property type="molecule type" value="Genomic_DNA"/>
</dbReference>
<keyword evidence="4" id="KW-1185">Reference proteome</keyword>
<organism evidence="3 4">
    <name type="scientific">Rubripirellula lacrimiformis</name>
    <dbReference type="NCBI Taxonomy" id="1930273"/>
    <lineage>
        <taxon>Bacteria</taxon>
        <taxon>Pseudomonadati</taxon>
        <taxon>Planctomycetota</taxon>
        <taxon>Planctomycetia</taxon>
        <taxon>Pirellulales</taxon>
        <taxon>Pirellulaceae</taxon>
        <taxon>Rubripirellula</taxon>
    </lineage>
</organism>
<sequence>MADVPRLNRPNLHLLIRRQPELYRASCIFVCAAHVVGCYTAATCRGYPAPPWWTIPAMYVAPFFCGFPALFDDDRSVRHRGVIQMSVAMGIIHAVAWCNLAYARPHPGHHLGFLGLLLAILPWLPFAFVTIPVMAFCLLFVERVFGDCWGLFRRFRPDLLAGTTQTAGNHPVHRSRACEGSQMDNQLSRPGDG</sequence>
<evidence type="ECO:0000256" key="2">
    <source>
        <dbReference type="SAM" id="Phobius"/>
    </source>
</evidence>
<feature type="region of interest" description="Disordered" evidence="1">
    <location>
        <begin position="165"/>
        <end position="193"/>
    </location>
</feature>
<feature type="transmembrane region" description="Helical" evidence="2">
    <location>
        <begin position="54"/>
        <end position="71"/>
    </location>
</feature>
<evidence type="ECO:0000256" key="1">
    <source>
        <dbReference type="SAM" id="MobiDB-lite"/>
    </source>
</evidence>
<evidence type="ECO:0000313" key="3">
    <source>
        <dbReference type="EMBL" id="QDT03890.1"/>
    </source>
</evidence>
<dbReference type="Proteomes" id="UP000318538">
    <property type="component" value="Chromosome"/>
</dbReference>
<dbReference type="KEGG" id="rlc:K227x_22750"/>
<keyword evidence="2" id="KW-0812">Transmembrane</keyword>
<dbReference type="AlphaFoldDB" id="A0A517N9T5"/>
<feature type="transmembrane region" description="Helical" evidence="2">
    <location>
        <begin position="21"/>
        <end position="42"/>
    </location>
</feature>
<feature type="transmembrane region" description="Helical" evidence="2">
    <location>
        <begin position="83"/>
        <end position="102"/>
    </location>
</feature>
<proteinExistence type="predicted"/>